<evidence type="ECO:0000256" key="12">
    <source>
        <dbReference type="PIRSR" id="PIRSR000112-3"/>
    </source>
</evidence>
<dbReference type="Proteomes" id="UP000673975">
    <property type="component" value="Unassembled WGS sequence"/>
</dbReference>
<keyword evidence="7" id="KW-0443">Lipid metabolism</keyword>
<evidence type="ECO:0000256" key="1">
    <source>
        <dbReference type="ARBA" id="ARBA00022490"/>
    </source>
</evidence>
<dbReference type="InterPro" id="IPR032837">
    <property type="entry name" value="G1PDH"/>
</dbReference>
<evidence type="ECO:0000256" key="8">
    <source>
        <dbReference type="ARBA" id="ARBA00023209"/>
    </source>
</evidence>
<dbReference type="RefSeq" id="WP_210512219.1">
    <property type="nucleotide sequence ID" value="NZ_JAFIDN010000007.1"/>
</dbReference>
<feature type="binding site" evidence="10">
    <location>
        <position position="245"/>
    </location>
    <ligand>
        <name>glycerol</name>
        <dbReference type="ChEBI" id="CHEBI:17754"/>
    </ligand>
</feature>
<evidence type="ECO:0000256" key="7">
    <source>
        <dbReference type="ARBA" id="ARBA00023098"/>
    </source>
</evidence>
<keyword evidence="2" id="KW-0444">Lipid biosynthesis</keyword>
<keyword evidence="5" id="KW-0560">Oxidoreductase</keyword>
<dbReference type="Gene3D" id="1.20.1090.10">
    <property type="entry name" value="Dehydroquinate synthase-like - alpha domain"/>
    <property type="match status" value="1"/>
</dbReference>
<dbReference type="SUPFAM" id="SSF56796">
    <property type="entry name" value="Dehydroquinate synthase-like"/>
    <property type="match status" value="1"/>
</dbReference>
<evidence type="ECO:0000256" key="4">
    <source>
        <dbReference type="ARBA" id="ARBA00022857"/>
    </source>
</evidence>
<keyword evidence="3 10" id="KW-0479">Metal-binding</keyword>
<dbReference type="CDD" id="cd08174">
    <property type="entry name" value="G1PDH-like"/>
    <property type="match status" value="1"/>
</dbReference>
<keyword evidence="8" id="KW-0594">Phospholipid biosynthesis</keyword>
<dbReference type="PANTHER" id="PTHR43616:SF5">
    <property type="entry name" value="GLYCEROL DEHYDROGENASE 1"/>
    <property type="match status" value="1"/>
</dbReference>
<keyword evidence="6 12" id="KW-0520">NAD</keyword>
<evidence type="ECO:0000256" key="9">
    <source>
        <dbReference type="ARBA" id="ARBA00023264"/>
    </source>
</evidence>
<gene>
    <name evidence="13" type="ORF">NATSA_10030</name>
</gene>
<accession>A0A8J7RJR0</accession>
<dbReference type="Pfam" id="PF13685">
    <property type="entry name" value="Fe-ADH_2"/>
    <property type="match status" value="1"/>
</dbReference>
<evidence type="ECO:0000256" key="6">
    <source>
        <dbReference type="ARBA" id="ARBA00023027"/>
    </source>
</evidence>
<feature type="binding site" evidence="10">
    <location>
        <position position="261"/>
    </location>
    <ligand>
        <name>glycerol</name>
        <dbReference type="ChEBI" id="CHEBI:17754"/>
    </ligand>
</feature>
<keyword evidence="4" id="KW-0521">NADP</keyword>
<dbReference type="GO" id="GO:0008654">
    <property type="term" value="P:phospholipid biosynthetic process"/>
    <property type="evidence" value="ECO:0007669"/>
    <property type="project" value="UniProtKB-KW"/>
</dbReference>
<feature type="binding site" evidence="11">
    <location>
        <position position="122"/>
    </location>
    <ligand>
        <name>glycerol</name>
        <dbReference type="ChEBI" id="CHEBI:17754"/>
    </ligand>
</feature>
<feature type="binding site" evidence="12">
    <location>
        <position position="126"/>
    </location>
    <ligand>
        <name>NAD(+)</name>
        <dbReference type="ChEBI" id="CHEBI:57540"/>
    </ligand>
</feature>
<dbReference type="GO" id="GO:0016614">
    <property type="term" value="F:oxidoreductase activity, acting on CH-OH group of donors"/>
    <property type="evidence" value="ECO:0007669"/>
    <property type="project" value="InterPro"/>
</dbReference>
<evidence type="ECO:0000256" key="11">
    <source>
        <dbReference type="PIRSR" id="PIRSR000112-2"/>
    </source>
</evidence>
<keyword evidence="1" id="KW-0963">Cytoplasm</keyword>
<dbReference type="InterPro" id="IPR016205">
    <property type="entry name" value="Glycerol_DH"/>
</dbReference>
<dbReference type="PIRSF" id="PIRSF000112">
    <property type="entry name" value="Glycerol_dehydrogenase"/>
    <property type="match status" value="1"/>
</dbReference>
<dbReference type="EMBL" id="JAFIDN010000007">
    <property type="protein sequence ID" value="MBP3193000.1"/>
    <property type="molecule type" value="Genomic_DNA"/>
</dbReference>
<dbReference type="GO" id="GO:0046872">
    <property type="term" value="F:metal ion binding"/>
    <property type="evidence" value="ECO:0007669"/>
    <property type="project" value="UniProtKB-KW"/>
</dbReference>
<evidence type="ECO:0000256" key="2">
    <source>
        <dbReference type="ARBA" id="ARBA00022516"/>
    </source>
</evidence>
<keyword evidence="14" id="KW-1185">Reference proteome</keyword>
<evidence type="ECO:0000313" key="13">
    <source>
        <dbReference type="EMBL" id="MBP3193000.1"/>
    </source>
</evidence>
<evidence type="ECO:0000256" key="3">
    <source>
        <dbReference type="ARBA" id="ARBA00022723"/>
    </source>
</evidence>
<dbReference type="AlphaFoldDB" id="A0A8J7RJR0"/>
<dbReference type="Gene3D" id="3.40.50.1970">
    <property type="match status" value="1"/>
</dbReference>
<evidence type="ECO:0000256" key="10">
    <source>
        <dbReference type="PIRSR" id="PIRSR000112-1"/>
    </source>
</evidence>
<comment type="cofactor">
    <cofactor evidence="10">
        <name>Zn(2+)</name>
        <dbReference type="ChEBI" id="CHEBI:29105"/>
    </cofactor>
    <text evidence="10">Binds 1 zinc ion per subunit.</text>
</comment>
<dbReference type="PANTHER" id="PTHR43616">
    <property type="entry name" value="GLYCEROL DEHYDROGENASE"/>
    <property type="match status" value="1"/>
</dbReference>
<proteinExistence type="predicted"/>
<evidence type="ECO:0000256" key="5">
    <source>
        <dbReference type="ARBA" id="ARBA00023002"/>
    </source>
</evidence>
<organism evidence="13 14">
    <name type="scientific">Natronogracilivirga saccharolytica</name>
    <dbReference type="NCBI Taxonomy" id="2812953"/>
    <lineage>
        <taxon>Bacteria</taxon>
        <taxon>Pseudomonadati</taxon>
        <taxon>Balneolota</taxon>
        <taxon>Balneolia</taxon>
        <taxon>Balneolales</taxon>
        <taxon>Cyclonatronaceae</taxon>
        <taxon>Natronogracilivirga</taxon>
    </lineage>
</organism>
<keyword evidence="10" id="KW-0862">Zinc</keyword>
<feature type="binding site" evidence="10">
    <location>
        <position position="169"/>
    </location>
    <ligand>
        <name>glycerol</name>
        <dbReference type="ChEBI" id="CHEBI:17754"/>
    </ligand>
</feature>
<comment type="caution">
    <text evidence="13">The sequence shown here is derived from an EMBL/GenBank/DDBJ whole genome shotgun (WGS) entry which is preliminary data.</text>
</comment>
<feature type="binding site" evidence="12">
    <location>
        <begin position="95"/>
        <end position="99"/>
    </location>
    <ligand>
        <name>NAD(+)</name>
        <dbReference type="ChEBI" id="CHEBI:57540"/>
    </ligand>
</feature>
<sequence>MQHTQIDIPSLVRIKAGAAGRVGIYARRNDFTDVVILHSSDLKTNLMQRLREGLEAEQISVRNQRAVEEASFEQARELFTKLPSGTRAILGYGGGKALDTAKYVSFLSRLPYISIPTSLSNDGMCSPQSSLSLEGRRKSLPSSMPFGVVIDTEVCLEAPEILWLSGVGDLVAKLTAITDWKLAFHAVGTKIDDFAALLSDSTVFQFIARPQRDLEGVRLLGTALMLNGISMGVCGSSRPASGSEHLISHALDSLKSKPALHGLQVGVATYLVSLLQKRNSETIAGLFEKTGFWDAIASDPFKLSDWIEAVRLAPEMKEDFYTVLSSRDCLPEAEHLMRNDPWLKSCFVE</sequence>
<reference evidence="13" key="1">
    <citation type="submission" date="2021-02" db="EMBL/GenBank/DDBJ databases">
        <title>Natronogracilivirga saccharolytica gen. nov. sp. nov. a new anaerobic, haloalkiliphilic carbohydrate-fermenting bacterium from soda lake and proposing of Cyclonatronumiaceae fam. nov. in the phylum Balneolaeota.</title>
        <authorList>
            <person name="Zhilina T.N."/>
            <person name="Sorokin D.Y."/>
            <person name="Zavarzina D.G."/>
            <person name="Toshchakov S.V."/>
            <person name="Kublanov I.V."/>
        </authorList>
    </citation>
    <scope>NUCLEOTIDE SEQUENCE</scope>
    <source>
        <strain evidence="13">Z-1702</strain>
    </source>
</reference>
<evidence type="ECO:0000313" key="14">
    <source>
        <dbReference type="Proteomes" id="UP000673975"/>
    </source>
</evidence>
<keyword evidence="9" id="KW-1208">Phospholipid metabolism</keyword>
<protein>
    <submittedName>
        <fullName evidence="13">Iron-containing alcohol dehydrogenase family protein</fullName>
    </submittedName>
</protein>
<name>A0A8J7RJR0_9BACT</name>
<feature type="binding site" evidence="12">
    <location>
        <begin position="117"/>
        <end position="120"/>
    </location>
    <ligand>
        <name>NAD(+)</name>
        <dbReference type="ChEBI" id="CHEBI:57540"/>
    </ligand>
</feature>